<dbReference type="EMBL" id="WXXP01000006">
    <property type="protein sequence ID" value="NEK50836.1"/>
    <property type="molecule type" value="Genomic_DNA"/>
</dbReference>
<dbReference type="RefSeq" id="WP_162804575.1">
    <property type="nucleotide sequence ID" value="NZ_WXXP01000006.1"/>
</dbReference>
<organism evidence="2 3">
    <name type="scientific">Rhizobium leguminosarum</name>
    <dbReference type="NCBI Taxonomy" id="384"/>
    <lineage>
        <taxon>Bacteria</taxon>
        <taxon>Pseudomonadati</taxon>
        <taxon>Pseudomonadota</taxon>
        <taxon>Alphaproteobacteria</taxon>
        <taxon>Hyphomicrobiales</taxon>
        <taxon>Rhizobiaceae</taxon>
        <taxon>Rhizobium/Agrobacterium group</taxon>
        <taxon>Rhizobium</taxon>
    </lineage>
</organism>
<dbReference type="Pfam" id="PF16289">
    <property type="entry name" value="PIN_12"/>
    <property type="match status" value="1"/>
</dbReference>
<proteinExistence type="predicted"/>
<accession>A0A6P0DHA0</accession>
<reference evidence="2 3" key="1">
    <citation type="submission" date="2020-01" db="EMBL/GenBank/DDBJ databases">
        <title>Rhizobium genotypes associated with high levels of biological nitrogen fixation by grain legumes in a temperate-maritime cropping system.</title>
        <authorList>
            <person name="Maluk M."/>
            <person name="Francesc Ferrando Molina F."/>
            <person name="Lopez Del Egido L."/>
            <person name="Lafos M."/>
            <person name="Langarica-Fuentes A."/>
            <person name="Gebre Yohannes G."/>
            <person name="Young M.W."/>
            <person name="Martin P."/>
            <person name="Gantlett R."/>
            <person name="Kenicer G."/>
            <person name="Hawes C."/>
            <person name="Begg G.S."/>
            <person name="Quilliam R.S."/>
            <person name="Squire G.R."/>
            <person name="Poole P.S."/>
            <person name="Young P.W."/>
            <person name="Iannetta P.M."/>
            <person name="James E.K."/>
        </authorList>
    </citation>
    <scope>NUCLEOTIDE SEQUENCE [LARGE SCALE GENOMIC DNA]</scope>
    <source>
        <strain evidence="2 3">JHI944</strain>
    </source>
</reference>
<name>A0A6P0DHA0_RHILE</name>
<protein>
    <submittedName>
        <fullName evidence="2">DUF4935 domain-containing protein</fullName>
    </submittedName>
</protein>
<comment type="caution">
    <text evidence="2">The sequence shown here is derived from an EMBL/GenBank/DDBJ whole genome shotgun (WGS) entry which is preliminary data.</text>
</comment>
<feature type="domain" description="DUF4935" evidence="1">
    <location>
        <begin position="3"/>
        <end position="183"/>
    </location>
</feature>
<gene>
    <name evidence="2" type="ORF">GUK36_15510</name>
</gene>
<dbReference type="AlphaFoldDB" id="A0A6P0DHA0"/>
<dbReference type="InterPro" id="IPR032557">
    <property type="entry name" value="DUF4935"/>
</dbReference>
<sequence length="330" mass="37091">MNLFIDTNIFLDFYHLSGADIEELHKLTALLEDGGLKLFVPRQLCEEFKRNRDGKIKDAMNEFKKAKFTISFPAFCKLYPEYKELQDTLKAANTKHAELYQKAMDDVNAVALKADAVIGELFGKAQVIETGNPIFNKALLRFRMGNPPGKKKVTIGDEVNWESLLEAVPNGEDLHLVSGDSDFAAAMDADKFNPFLDDEWKTKKEASIIFHKSLQDFFKANYPQIKLASDVKKNMLIEKLAKSGSFATTHLVVDKLGAIDDFSPAQVEQLIQIADMNNQVGWIIGDDDVLAFYKKLTEKYADAISAESLGTLNQLLPENEQPENDDDIPF</sequence>
<evidence type="ECO:0000259" key="1">
    <source>
        <dbReference type="Pfam" id="PF16289"/>
    </source>
</evidence>
<evidence type="ECO:0000313" key="3">
    <source>
        <dbReference type="Proteomes" id="UP000471409"/>
    </source>
</evidence>
<dbReference type="Proteomes" id="UP000471409">
    <property type="component" value="Unassembled WGS sequence"/>
</dbReference>
<evidence type="ECO:0000313" key="2">
    <source>
        <dbReference type="EMBL" id="NEK50836.1"/>
    </source>
</evidence>